<reference evidence="2" key="1">
    <citation type="submission" date="2020-01" db="EMBL/GenBank/DDBJ databases">
        <authorList>
            <person name="Mishra B."/>
        </authorList>
    </citation>
    <scope>NUCLEOTIDE SEQUENCE [LARGE SCALE GENOMIC DNA]</scope>
</reference>
<protein>
    <submittedName>
        <fullName evidence="2">Uncharacterized protein</fullName>
    </submittedName>
</protein>
<feature type="region of interest" description="Disordered" evidence="1">
    <location>
        <begin position="27"/>
        <end position="63"/>
    </location>
</feature>
<accession>A0A6D2JCE6</accession>
<evidence type="ECO:0000256" key="1">
    <source>
        <dbReference type="SAM" id="MobiDB-lite"/>
    </source>
</evidence>
<gene>
    <name evidence="2" type="ORF">MERR_LOCUS28213</name>
</gene>
<evidence type="ECO:0000313" key="2">
    <source>
        <dbReference type="EMBL" id="CAA7040978.1"/>
    </source>
</evidence>
<name>A0A6D2JCE6_9BRAS</name>
<sequence length="221" mass="25732">MMKMKSRASTSMLPQNRAWIHLALDPRFSPTPRSQASTLPRLEAMQRPSPPTEEEDTWQYDPIDPNKISPMKLKEFNAKVKSLPFYVTFEEAWDKHGLVEFFFTTSENKEEIHQLFRKARFPLAPHAVNQPPSPPSSPPPKWYVNSISREKLAEFNQFVQTLPASMSSKQAWRHYPFTTFLPQLQETPEDIKSFLRKLKFSQPSRPSTRLKTQVNSLFPVK</sequence>
<keyword evidence="3" id="KW-1185">Reference proteome</keyword>
<dbReference type="Proteomes" id="UP000467841">
    <property type="component" value="Unassembled WGS sequence"/>
</dbReference>
<organism evidence="2 3">
    <name type="scientific">Microthlaspi erraticum</name>
    <dbReference type="NCBI Taxonomy" id="1685480"/>
    <lineage>
        <taxon>Eukaryota</taxon>
        <taxon>Viridiplantae</taxon>
        <taxon>Streptophyta</taxon>
        <taxon>Embryophyta</taxon>
        <taxon>Tracheophyta</taxon>
        <taxon>Spermatophyta</taxon>
        <taxon>Magnoliopsida</taxon>
        <taxon>eudicotyledons</taxon>
        <taxon>Gunneridae</taxon>
        <taxon>Pentapetalae</taxon>
        <taxon>rosids</taxon>
        <taxon>malvids</taxon>
        <taxon>Brassicales</taxon>
        <taxon>Brassicaceae</taxon>
        <taxon>Coluteocarpeae</taxon>
        <taxon>Microthlaspi</taxon>
    </lineage>
</organism>
<evidence type="ECO:0000313" key="3">
    <source>
        <dbReference type="Proteomes" id="UP000467841"/>
    </source>
</evidence>
<comment type="caution">
    <text evidence="2">The sequence shown here is derived from an EMBL/GenBank/DDBJ whole genome shotgun (WGS) entry which is preliminary data.</text>
</comment>
<dbReference type="AlphaFoldDB" id="A0A6D2JCE6"/>
<proteinExistence type="predicted"/>
<dbReference type="EMBL" id="CACVBM020001239">
    <property type="protein sequence ID" value="CAA7040978.1"/>
    <property type="molecule type" value="Genomic_DNA"/>
</dbReference>